<proteinExistence type="predicted"/>
<accession>A0A4R3MLU5</accession>
<feature type="transmembrane region" description="Helical" evidence="1">
    <location>
        <begin position="45"/>
        <end position="67"/>
    </location>
</feature>
<dbReference type="OrthoDB" id="1778612at2"/>
<evidence type="ECO:0000313" key="3">
    <source>
        <dbReference type="Proteomes" id="UP000294902"/>
    </source>
</evidence>
<gene>
    <name evidence="2" type="ORF">EDC18_105149</name>
</gene>
<dbReference type="AlphaFoldDB" id="A0A4R3MLU5"/>
<keyword evidence="1" id="KW-0472">Membrane</keyword>
<sequence length="128" mass="15064">MLSEEKIKIMTKLAIYEKNIGKEDFRINDYFKHDYILINNMKTRIGITIALMMLFGGHAVLELFVFVEERTNIDFIKLGITYGVLYLVLILVYSVLSTRIYSQRYKEAQARLSGYKKLIEKINKIKDE</sequence>
<evidence type="ECO:0000256" key="1">
    <source>
        <dbReference type="SAM" id="Phobius"/>
    </source>
</evidence>
<keyword evidence="1" id="KW-0812">Transmembrane</keyword>
<keyword evidence="1" id="KW-1133">Transmembrane helix</keyword>
<keyword evidence="3" id="KW-1185">Reference proteome</keyword>
<feature type="transmembrane region" description="Helical" evidence="1">
    <location>
        <begin position="79"/>
        <end position="96"/>
    </location>
</feature>
<dbReference type="RefSeq" id="WP_132252319.1">
    <property type="nucleotide sequence ID" value="NZ_SMAL01000005.1"/>
</dbReference>
<dbReference type="Proteomes" id="UP000294902">
    <property type="component" value="Unassembled WGS sequence"/>
</dbReference>
<protein>
    <submittedName>
        <fullName evidence="2">Uncharacterized protein</fullName>
    </submittedName>
</protein>
<evidence type="ECO:0000313" key="2">
    <source>
        <dbReference type="EMBL" id="TCT14667.1"/>
    </source>
</evidence>
<dbReference type="EMBL" id="SMAL01000005">
    <property type="protein sequence ID" value="TCT14667.1"/>
    <property type="molecule type" value="Genomic_DNA"/>
</dbReference>
<comment type="caution">
    <text evidence="2">The sequence shown here is derived from an EMBL/GenBank/DDBJ whole genome shotgun (WGS) entry which is preliminary data.</text>
</comment>
<name>A0A4R3MLU5_9FIRM</name>
<organism evidence="2 3">
    <name type="scientific">Natranaerovirga pectinivora</name>
    <dbReference type="NCBI Taxonomy" id="682400"/>
    <lineage>
        <taxon>Bacteria</taxon>
        <taxon>Bacillati</taxon>
        <taxon>Bacillota</taxon>
        <taxon>Clostridia</taxon>
        <taxon>Lachnospirales</taxon>
        <taxon>Natranaerovirgaceae</taxon>
        <taxon>Natranaerovirga</taxon>
    </lineage>
</organism>
<reference evidence="2 3" key="1">
    <citation type="submission" date="2019-03" db="EMBL/GenBank/DDBJ databases">
        <title>Genomic Encyclopedia of Type Strains, Phase IV (KMG-IV): sequencing the most valuable type-strain genomes for metagenomic binning, comparative biology and taxonomic classification.</title>
        <authorList>
            <person name="Goeker M."/>
        </authorList>
    </citation>
    <scope>NUCLEOTIDE SEQUENCE [LARGE SCALE GENOMIC DNA]</scope>
    <source>
        <strain evidence="2 3">DSM 24629</strain>
    </source>
</reference>